<dbReference type="InterPro" id="IPR001810">
    <property type="entry name" value="F-box_dom"/>
</dbReference>
<dbReference type="PANTHER" id="PTHR44259:SF93">
    <property type="entry name" value="PROTEIN, PUTATIVE (DUF295)-RELATED"/>
    <property type="match status" value="1"/>
</dbReference>
<dbReference type="Pfam" id="PF12937">
    <property type="entry name" value="F-box-like"/>
    <property type="match status" value="1"/>
</dbReference>
<keyword evidence="4" id="KW-1185">Reference proteome</keyword>
<organism evidence="3 4">
    <name type="scientific">Trapa incisa</name>
    <dbReference type="NCBI Taxonomy" id="236973"/>
    <lineage>
        <taxon>Eukaryota</taxon>
        <taxon>Viridiplantae</taxon>
        <taxon>Streptophyta</taxon>
        <taxon>Embryophyta</taxon>
        <taxon>Tracheophyta</taxon>
        <taxon>Spermatophyta</taxon>
        <taxon>Magnoliopsida</taxon>
        <taxon>eudicotyledons</taxon>
        <taxon>Gunneridae</taxon>
        <taxon>Pentapetalae</taxon>
        <taxon>rosids</taxon>
        <taxon>malvids</taxon>
        <taxon>Myrtales</taxon>
        <taxon>Lythraceae</taxon>
        <taxon>Trapa</taxon>
    </lineage>
</organism>
<name>A0AAN7JQB4_9MYRT</name>
<sequence>MSSICHADHGGNWASLPREILILILERLVAEVTDYIHFAAVCKNWLSAVYDHYHSQQVHKKTQFLPELLLPVKTNDDESELHRGFYNAILDRIIFNTPQLRVPCNKRCCGSSLGWLIFTEESLELLLFNPFSGVSIHLPQVVIPPTQEENNAVEDDYFYDHQYAIQKVVLSADPCKSPDNYEALALLDHSTLAFFRCGQSSWIYLKPNHLYEEVAYFDGYFYAASHASLVRFDVICLPRTSAGNAYQDQEIDVSVLPTVLIDYDRAMQGTWVHKAYLVGTPQGKILWVDRCYTFKNVEVIRDDSRRIAGYRENIEGGGGGGPINIIETMDHQFTVNFNVYEVNEDEDDDGNTEAHMRDLDELGDDAVVFLGQNNSEMVSTGDLPAEYKPRGNCIYYMDDSIHIIKEGAYYPFGAVDMGVYDLEDHSCKPLKTISGGQGGQGKGLMPPPIWIVPQINLPPRRFHNSESAQTSSSRDQF</sequence>
<dbReference type="EMBL" id="JAXIOK010000017">
    <property type="protein sequence ID" value="KAK4751615.1"/>
    <property type="molecule type" value="Genomic_DNA"/>
</dbReference>
<feature type="domain" description="KIB1-4 beta-propeller" evidence="1">
    <location>
        <begin position="99"/>
        <end position="421"/>
    </location>
</feature>
<protein>
    <recommendedName>
        <fullName evidence="5">F-box domain-containing protein</fullName>
    </recommendedName>
</protein>
<dbReference type="PANTHER" id="PTHR44259">
    <property type="entry name" value="OS07G0183000 PROTEIN-RELATED"/>
    <property type="match status" value="1"/>
</dbReference>
<dbReference type="AlphaFoldDB" id="A0AAN7JQB4"/>
<dbReference type="CDD" id="cd09917">
    <property type="entry name" value="F-box_SF"/>
    <property type="match status" value="1"/>
</dbReference>
<dbReference type="Proteomes" id="UP001345219">
    <property type="component" value="Chromosome 4"/>
</dbReference>
<evidence type="ECO:0000259" key="1">
    <source>
        <dbReference type="Pfam" id="PF03478"/>
    </source>
</evidence>
<evidence type="ECO:0000313" key="3">
    <source>
        <dbReference type="EMBL" id="KAK4751615.1"/>
    </source>
</evidence>
<dbReference type="SUPFAM" id="SSF81383">
    <property type="entry name" value="F-box domain"/>
    <property type="match status" value="1"/>
</dbReference>
<dbReference type="Pfam" id="PF03478">
    <property type="entry name" value="Beta-prop_KIB1-4"/>
    <property type="match status" value="1"/>
</dbReference>
<dbReference type="InterPro" id="IPR050942">
    <property type="entry name" value="F-box_BR-signaling"/>
</dbReference>
<dbReference type="InterPro" id="IPR036047">
    <property type="entry name" value="F-box-like_dom_sf"/>
</dbReference>
<evidence type="ECO:0000313" key="4">
    <source>
        <dbReference type="Proteomes" id="UP001345219"/>
    </source>
</evidence>
<evidence type="ECO:0008006" key="5">
    <source>
        <dbReference type="Google" id="ProtNLM"/>
    </source>
</evidence>
<accession>A0AAN7JQB4</accession>
<gene>
    <name evidence="3" type="ORF">SAY87_005097</name>
</gene>
<evidence type="ECO:0000259" key="2">
    <source>
        <dbReference type="Pfam" id="PF12937"/>
    </source>
</evidence>
<dbReference type="Gene3D" id="1.20.1280.50">
    <property type="match status" value="1"/>
</dbReference>
<comment type="caution">
    <text evidence="3">The sequence shown here is derived from an EMBL/GenBank/DDBJ whole genome shotgun (WGS) entry which is preliminary data.</text>
</comment>
<feature type="domain" description="F-box" evidence="2">
    <location>
        <begin position="13"/>
        <end position="53"/>
    </location>
</feature>
<reference evidence="3 4" key="1">
    <citation type="journal article" date="2023" name="Hortic Res">
        <title>Pangenome of water caltrop reveals structural variations and asymmetric subgenome divergence after allopolyploidization.</title>
        <authorList>
            <person name="Zhang X."/>
            <person name="Chen Y."/>
            <person name="Wang L."/>
            <person name="Yuan Y."/>
            <person name="Fang M."/>
            <person name="Shi L."/>
            <person name="Lu R."/>
            <person name="Comes H.P."/>
            <person name="Ma Y."/>
            <person name="Chen Y."/>
            <person name="Huang G."/>
            <person name="Zhou Y."/>
            <person name="Zheng Z."/>
            <person name="Qiu Y."/>
        </authorList>
    </citation>
    <scope>NUCLEOTIDE SEQUENCE [LARGE SCALE GENOMIC DNA]</scope>
    <source>
        <tissue evidence="3">Roots</tissue>
    </source>
</reference>
<proteinExistence type="predicted"/>
<dbReference type="InterPro" id="IPR005174">
    <property type="entry name" value="KIB1-4_b-propeller"/>
</dbReference>